<organism evidence="11 12">
    <name type="scientific">Rhodococcus rhodnii LMG 5362</name>
    <dbReference type="NCBI Taxonomy" id="1273125"/>
    <lineage>
        <taxon>Bacteria</taxon>
        <taxon>Bacillati</taxon>
        <taxon>Actinomycetota</taxon>
        <taxon>Actinomycetes</taxon>
        <taxon>Mycobacteriales</taxon>
        <taxon>Nocardiaceae</taxon>
        <taxon>Rhodococcus</taxon>
    </lineage>
</organism>
<feature type="domain" description="ABC transporter" evidence="9">
    <location>
        <begin position="9"/>
        <end position="246"/>
    </location>
</feature>
<sequence>MTAASRGEPESGDGLQARIVVPERGVDVSLDLAPGRVLAVFGPNGAGKSTVLGGISGVLRPEEAYVRVGSRVLTDTASGVVVPAHRRRVALLAQDPLLFPHLDVRANVEFAPRSAGRSRREARGIADRLLDAVDAAEFATRRPSALSGGQAARVALARALAADPHLLLLDEPMAALDVETAPMLRTLLASVLRREQRMAVVVTHDVLDALALADEVAVIDGGRVVERGSVHDVLTAPRSGFAASLAGLDLVEGVATETGVRAVAGGEVVGDTSRAPGPGEQAVAVFAPRAVSVYRDAPHGSPRNVFAASVRSVTTHAGFVTIRSTVDGIGEIAAEVTAAAATELELVPEAQVWLSVKATEVAVHPAAG</sequence>
<dbReference type="PANTHER" id="PTHR43514:SF1">
    <property type="entry name" value="SULFATE_THIOSULFATE IMPORT ATP-BINDING PROTEIN CYSA"/>
    <property type="match status" value="1"/>
</dbReference>
<reference evidence="11 12" key="1">
    <citation type="journal article" date="2013" name="Genome Announc.">
        <title>Draft Genome Sequence of Rhodococcus rhodnii Strain LMG5362, a Symbiont of Rhodnius prolixus (Hemiptera, Reduviidae, Triatominae), the Principle Vector of Trypanosoma cruzi.</title>
        <authorList>
            <person name="Pachebat J.A."/>
            <person name="van Keulen G."/>
            <person name="Whitten M.M."/>
            <person name="Girdwood S."/>
            <person name="Del Sol R."/>
            <person name="Dyson P.J."/>
            <person name="Facey P.D."/>
        </authorList>
    </citation>
    <scope>NUCLEOTIDE SEQUENCE [LARGE SCALE GENOMIC DNA]</scope>
    <source>
        <strain evidence="11 12">LMG 5362</strain>
    </source>
</reference>
<evidence type="ECO:0000313" key="12">
    <source>
        <dbReference type="Proteomes" id="UP000013525"/>
    </source>
</evidence>
<dbReference type="InterPro" id="IPR005116">
    <property type="entry name" value="Transp-assoc_OB_typ1"/>
</dbReference>
<keyword evidence="12" id="KW-1185">Reference proteome</keyword>
<dbReference type="EMBL" id="APMY01000130">
    <property type="protein sequence ID" value="EOM74532.1"/>
    <property type="molecule type" value="Genomic_DNA"/>
</dbReference>
<keyword evidence="3 8" id="KW-0500">Molybdenum</keyword>
<protein>
    <submittedName>
        <fullName evidence="11">Putative molybdate ABC transporter ATPase</fullName>
    </submittedName>
</protein>
<dbReference type="InterPro" id="IPR004606">
    <property type="entry name" value="Mop_domain"/>
</dbReference>
<dbReference type="InterPro" id="IPR008995">
    <property type="entry name" value="Mo/tungstate-bd_C_term_dom"/>
</dbReference>
<dbReference type="PANTHER" id="PTHR43514">
    <property type="entry name" value="ABC TRANSPORTER I FAMILY MEMBER 10"/>
    <property type="match status" value="1"/>
</dbReference>
<dbReference type="PROSITE" id="PS51866">
    <property type="entry name" value="MOP"/>
    <property type="match status" value="1"/>
</dbReference>
<dbReference type="GO" id="GO:0005524">
    <property type="term" value="F:ATP binding"/>
    <property type="evidence" value="ECO:0007669"/>
    <property type="project" value="UniProtKB-KW"/>
</dbReference>
<dbReference type="Proteomes" id="UP000013525">
    <property type="component" value="Unassembled WGS sequence"/>
</dbReference>
<name>R7WHJ4_9NOCA</name>
<dbReference type="eggNOG" id="COG1118">
    <property type="taxonomic scope" value="Bacteria"/>
</dbReference>
<evidence type="ECO:0000313" key="11">
    <source>
        <dbReference type="EMBL" id="EOM74532.1"/>
    </source>
</evidence>
<dbReference type="RefSeq" id="WP_010840137.1">
    <property type="nucleotide sequence ID" value="NZ_APMY01000130.1"/>
</dbReference>
<dbReference type="PATRIC" id="fig|1273125.3.peg.3916"/>
<dbReference type="InterPro" id="IPR003439">
    <property type="entry name" value="ABC_transporter-like_ATP-bd"/>
</dbReference>
<gene>
    <name evidence="11" type="ORF">Rrhod_4121</name>
</gene>
<keyword evidence="5" id="KW-0067">ATP-binding</keyword>
<dbReference type="PROSITE" id="PS50893">
    <property type="entry name" value="ABC_TRANSPORTER_2"/>
    <property type="match status" value="1"/>
</dbReference>
<dbReference type="GO" id="GO:0016887">
    <property type="term" value="F:ATP hydrolysis activity"/>
    <property type="evidence" value="ECO:0007669"/>
    <property type="project" value="InterPro"/>
</dbReference>
<accession>R7WHJ4</accession>
<keyword evidence="4" id="KW-0547">Nucleotide-binding</keyword>
<evidence type="ECO:0000256" key="5">
    <source>
        <dbReference type="ARBA" id="ARBA00022840"/>
    </source>
</evidence>
<evidence type="ECO:0000256" key="7">
    <source>
        <dbReference type="ARBA" id="ARBA00023136"/>
    </source>
</evidence>
<dbReference type="InterPro" id="IPR050334">
    <property type="entry name" value="Molybdenum_import_ModC"/>
</dbReference>
<dbReference type="InterPro" id="IPR017871">
    <property type="entry name" value="ABC_transporter-like_CS"/>
</dbReference>
<dbReference type="InterPro" id="IPR027417">
    <property type="entry name" value="P-loop_NTPase"/>
</dbReference>
<evidence type="ECO:0000256" key="8">
    <source>
        <dbReference type="PROSITE-ProRule" id="PRU01213"/>
    </source>
</evidence>
<dbReference type="InterPro" id="IPR003593">
    <property type="entry name" value="AAA+_ATPase"/>
</dbReference>
<evidence type="ECO:0000259" key="9">
    <source>
        <dbReference type="PROSITE" id="PS50893"/>
    </source>
</evidence>
<dbReference type="SMART" id="SM00382">
    <property type="entry name" value="AAA"/>
    <property type="match status" value="1"/>
</dbReference>
<evidence type="ECO:0000256" key="2">
    <source>
        <dbReference type="ARBA" id="ARBA00022475"/>
    </source>
</evidence>
<evidence type="ECO:0000259" key="10">
    <source>
        <dbReference type="PROSITE" id="PS51866"/>
    </source>
</evidence>
<evidence type="ECO:0000256" key="6">
    <source>
        <dbReference type="ARBA" id="ARBA00022967"/>
    </source>
</evidence>
<comment type="caution">
    <text evidence="11">The sequence shown here is derived from an EMBL/GenBank/DDBJ whole genome shotgun (WGS) entry which is preliminary data.</text>
</comment>
<feature type="domain" description="Mop" evidence="10">
    <location>
        <begin position="299"/>
        <end position="365"/>
    </location>
</feature>
<keyword evidence="1" id="KW-0813">Transport</keyword>
<evidence type="ECO:0000256" key="4">
    <source>
        <dbReference type="ARBA" id="ARBA00022741"/>
    </source>
</evidence>
<dbReference type="Gene3D" id="2.40.50.100">
    <property type="match status" value="1"/>
</dbReference>
<dbReference type="Gene3D" id="3.40.50.300">
    <property type="entry name" value="P-loop containing nucleotide triphosphate hydrolases"/>
    <property type="match status" value="1"/>
</dbReference>
<evidence type="ECO:0000256" key="1">
    <source>
        <dbReference type="ARBA" id="ARBA00022448"/>
    </source>
</evidence>
<dbReference type="Pfam" id="PF03459">
    <property type="entry name" value="TOBE"/>
    <property type="match status" value="1"/>
</dbReference>
<dbReference type="AlphaFoldDB" id="R7WHJ4"/>
<dbReference type="SUPFAM" id="SSF52540">
    <property type="entry name" value="P-loop containing nucleoside triphosphate hydrolases"/>
    <property type="match status" value="1"/>
</dbReference>
<keyword evidence="2" id="KW-1003">Cell membrane</keyword>
<keyword evidence="6" id="KW-1278">Translocase</keyword>
<dbReference type="GO" id="GO:0015689">
    <property type="term" value="P:molybdate ion transport"/>
    <property type="evidence" value="ECO:0007669"/>
    <property type="project" value="InterPro"/>
</dbReference>
<dbReference type="Pfam" id="PF00005">
    <property type="entry name" value="ABC_tran"/>
    <property type="match status" value="1"/>
</dbReference>
<dbReference type="PROSITE" id="PS00211">
    <property type="entry name" value="ABC_TRANSPORTER_1"/>
    <property type="match status" value="1"/>
</dbReference>
<evidence type="ECO:0000256" key="3">
    <source>
        <dbReference type="ARBA" id="ARBA00022505"/>
    </source>
</evidence>
<keyword evidence="7" id="KW-0472">Membrane</keyword>
<dbReference type="SUPFAM" id="SSF50331">
    <property type="entry name" value="MOP-like"/>
    <property type="match status" value="1"/>
</dbReference>
<proteinExistence type="predicted"/>